<evidence type="ECO:0000313" key="1">
    <source>
        <dbReference type="EMBL" id="MPM77889.1"/>
    </source>
</evidence>
<dbReference type="AlphaFoldDB" id="A0A645CLX8"/>
<organism evidence="1">
    <name type="scientific">bioreactor metagenome</name>
    <dbReference type="NCBI Taxonomy" id="1076179"/>
    <lineage>
        <taxon>unclassified sequences</taxon>
        <taxon>metagenomes</taxon>
        <taxon>ecological metagenomes</taxon>
    </lineage>
</organism>
<reference evidence="1" key="1">
    <citation type="submission" date="2019-08" db="EMBL/GenBank/DDBJ databases">
        <authorList>
            <person name="Kucharzyk K."/>
            <person name="Murdoch R.W."/>
            <person name="Higgins S."/>
            <person name="Loffler F."/>
        </authorList>
    </citation>
    <scope>NUCLEOTIDE SEQUENCE</scope>
</reference>
<sequence>MLFFLMSSNVRSFVSGDWVCPLSVSSEKHDEMLTEIDKMKK</sequence>
<name>A0A645CLX8_9ZZZZ</name>
<dbReference type="EMBL" id="VSSQ01028255">
    <property type="protein sequence ID" value="MPM77889.1"/>
    <property type="molecule type" value="Genomic_DNA"/>
</dbReference>
<gene>
    <name evidence="1" type="ORF">SDC9_124898</name>
</gene>
<protein>
    <submittedName>
        <fullName evidence="1">Uncharacterized protein</fullName>
    </submittedName>
</protein>
<comment type="caution">
    <text evidence="1">The sequence shown here is derived from an EMBL/GenBank/DDBJ whole genome shotgun (WGS) entry which is preliminary data.</text>
</comment>
<proteinExistence type="predicted"/>
<accession>A0A645CLX8</accession>